<keyword evidence="2" id="KW-0418">Kinase</keyword>
<keyword evidence="3" id="KW-1185">Reference proteome</keyword>
<dbReference type="Pfam" id="PF01636">
    <property type="entry name" value="APH"/>
    <property type="match status" value="1"/>
</dbReference>
<dbReference type="Proteomes" id="UP000053732">
    <property type="component" value="Unassembled WGS sequence"/>
</dbReference>
<reference evidence="2 3" key="1">
    <citation type="journal article" date="2014" name="Nat. Commun.">
        <title>Multiple recent horizontal transfers of a large genomic region in cheese making fungi.</title>
        <authorList>
            <person name="Cheeseman K."/>
            <person name="Ropars J."/>
            <person name="Renault P."/>
            <person name="Dupont J."/>
            <person name="Gouzy J."/>
            <person name="Branca A."/>
            <person name="Abraham A.L."/>
            <person name="Ceppi M."/>
            <person name="Conseiller E."/>
            <person name="Debuchy R."/>
            <person name="Malagnac F."/>
            <person name="Goarin A."/>
            <person name="Silar P."/>
            <person name="Lacoste S."/>
            <person name="Sallet E."/>
            <person name="Bensimon A."/>
            <person name="Giraud T."/>
            <person name="Brygoo Y."/>
        </authorList>
    </citation>
    <scope>NUCLEOTIDE SEQUENCE [LARGE SCALE GENOMIC DNA]</scope>
    <source>
        <strain evidence="3">FM 013</strain>
    </source>
</reference>
<sequence>MKFDGGLCILGKLEGTVWMEKVNQARKDGTLAAWVTTLLPGKPSCQFDALSIKGSFNLCQKVYADDGTAYMLRLPFAGDVSSDHADEKVAMEIEAIDLVRKKTTIPVPKIYAWGLAKANPFGLGPFMLMEFIPGVDLHTKLCGDKLEILQEDIPDRDVEFVYRQVANFMLQLFAIDFPRIGSLPTPVTGFPVPVRPLTQKAHDILDVGGVDTFGDRTQGFSTTSEYFHHTINQDKQQLREQLNSVREEEEGETTFGSLEILESMIPEMVNKDYDQGPFKLIWDGFTPSNMIVRSQDDLIIMGVVDLEWVYAGPAQLFASAPWWLLFDRPIDDNWDAVDGEPPKIAKRYFKHLEMFKRVLGEEEGKLPESQNEVSKLVAWSEESGAMWFHMLVSNGFFESTTCPCFQLQQRVGAEKWEEQIVKVFDQKEPGEILDKKPGDMKLYNERLEKIREILGWLGCEAITKKNCISRIRNVVGKGASEEIEEPSLLERFALPWL</sequence>
<keyword evidence="2" id="KW-0808">Transferase</keyword>
<accession>A0A0G4PPG9</accession>
<dbReference type="AlphaFoldDB" id="A0A0G4PPG9"/>
<dbReference type="InterPro" id="IPR011009">
    <property type="entry name" value="Kinase-like_dom_sf"/>
</dbReference>
<dbReference type="EMBL" id="HG793158">
    <property type="protein sequence ID" value="CRL28021.1"/>
    <property type="molecule type" value="Genomic_DNA"/>
</dbReference>
<proteinExistence type="predicted"/>
<gene>
    <name evidence="2" type="ORF">PCAMFM013_S025g000079</name>
</gene>
<protein>
    <submittedName>
        <fullName evidence="2">Protein kinase-like domain</fullName>
    </submittedName>
</protein>
<dbReference type="InterPro" id="IPR002575">
    <property type="entry name" value="Aminoglycoside_PTrfase"/>
</dbReference>
<feature type="domain" description="Aminoglycoside phosphotransferase" evidence="1">
    <location>
        <begin position="68"/>
        <end position="314"/>
    </location>
</feature>
<dbReference type="InterPro" id="IPR051678">
    <property type="entry name" value="AGP_Transferase"/>
</dbReference>
<name>A0A0G4PPG9_PENC3</name>
<evidence type="ECO:0000313" key="3">
    <source>
        <dbReference type="Proteomes" id="UP000053732"/>
    </source>
</evidence>
<dbReference type="GO" id="GO:0016301">
    <property type="term" value="F:kinase activity"/>
    <property type="evidence" value="ECO:0007669"/>
    <property type="project" value="UniProtKB-KW"/>
</dbReference>
<evidence type="ECO:0000259" key="1">
    <source>
        <dbReference type="Pfam" id="PF01636"/>
    </source>
</evidence>
<dbReference type="PANTHER" id="PTHR21310:SF37">
    <property type="entry name" value="AMINOGLYCOSIDE PHOSPHOTRANSFERASE DOMAIN-CONTAINING PROTEIN"/>
    <property type="match status" value="1"/>
</dbReference>
<evidence type="ECO:0000313" key="2">
    <source>
        <dbReference type="EMBL" id="CRL28021.1"/>
    </source>
</evidence>
<dbReference type="SUPFAM" id="SSF56112">
    <property type="entry name" value="Protein kinase-like (PK-like)"/>
    <property type="match status" value="1"/>
</dbReference>
<dbReference type="PANTHER" id="PTHR21310">
    <property type="entry name" value="AMINOGLYCOSIDE PHOSPHOTRANSFERASE-RELATED-RELATED"/>
    <property type="match status" value="1"/>
</dbReference>
<organism evidence="2 3">
    <name type="scientific">Penicillium camemberti (strain FM 013)</name>
    <dbReference type="NCBI Taxonomy" id="1429867"/>
    <lineage>
        <taxon>Eukaryota</taxon>
        <taxon>Fungi</taxon>
        <taxon>Dikarya</taxon>
        <taxon>Ascomycota</taxon>
        <taxon>Pezizomycotina</taxon>
        <taxon>Eurotiomycetes</taxon>
        <taxon>Eurotiomycetidae</taxon>
        <taxon>Eurotiales</taxon>
        <taxon>Aspergillaceae</taxon>
        <taxon>Penicillium</taxon>
    </lineage>
</organism>